<reference evidence="2 3" key="1">
    <citation type="submission" date="2021-07" db="EMBL/GenBank/DDBJ databases">
        <authorList>
            <person name="Kim M.K."/>
        </authorList>
    </citation>
    <scope>NUCLEOTIDE SEQUENCE [LARGE SCALE GENOMIC DNA]</scope>
    <source>
        <strain evidence="2 3">HLY7-15</strain>
    </source>
</reference>
<comment type="caution">
    <text evidence="2">The sequence shown here is derived from an EMBL/GenBank/DDBJ whole genome shotgun (WGS) entry which is preliminary data.</text>
</comment>
<feature type="domain" description="Glycosyltransferase 2-like" evidence="1">
    <location>
        <begin position="12"/>
        <end position="116"/>
    </location>
</feature>
<dbReference type="SUPFAM" id="SSF53448">
    <property type="entry name" value="Nucleotide-diphospho-sugar transferases"/>
    <property type="match status" value="1"/>
</dbReference>
<accession>A0ABS6XBB3</accession>
<name>A0ABS6XBB3_9BACT</name>
<dbReference type="InterPro" id="IPR001173">
    <property type="entry name" value="Glyco_trans_2-like"/>
</dbReference>
<evidence type="ECO:0000313" key="2">
    <source>
        <dbReference type="EMBL" id="MBW3365279.1"/>
    </source>
</evidence>
<dbReference type="PANTHER" id="PTHR43685">
    <property type="entry name" value="GLYCOSYLTRANSFERASE"/>
    <property type="match status" value="1"/>
</dbReference>
<proteinExistence type="predicted"/>
<dbReference type="InterPro" id="IPR029044">
    <property type="entry name" value="Nucleotide-diphossugar_trans"/>
</dbReference>
<organism evidence="2 3">
    <name type="scientific">Pontibacter populi</name>
    <dbReference type="NCBI Taxonomy" id="890055"/>
    <lineage>
        <taxon>Bacteria</taxon>
        <taxon>Pseudomonadati</taxon>
        <taxon>Bacteroidota</taxon>
        <taxon>Cytophagia</taxon>
        <taxon>Cytophagales</taxon>
        <taxon>Hymenobacteraceae</taxon>
        <taxon>Pontibacter</taxon>
    </lineage>
</organism>
<dbReference type="InterPro" id="IPR050834">
    <property type="entry name" value="Glycosyltransf_2"/>
</dbReference>
<dbReference type="Pfam" id="PF00535">
    <property type="entry name" value="Glycos_transf_2"/>
    <property type="match status" value="1"/>
</dbReference>
<sequence length="253" mass="29208">MDFKLNYNPLITIIIAVYNGEQYIAQTIDSILAQDYKNFELVVIDGGSTDSTCKILEAYQHHFSYFISEVDKGIYDAWNKGIDGAKGDWIAFVGSDDILLSSTLTDYVAHIAAHKLLDYDFISSKIQFVTADLKPKTYFGRAWNWPSHKVEMRVAHVGALHGRELFKRYGKFNPTYKIAGDYELLLRPRKNLKASYLDKLTVLMRQEGLSNTNTKVFDESLRAKILTANRNKLICRLEYFYLISKFYLLRVLR</sequence>
<evidence type="ECO:0000313" key="3">
    <source>
        <dbReference type="Proteomes" id="UP000774935"/>
    </source>
</evidence>
<evidence type="ECO:0000259" key="1">
    <source>
        <dbReference type="Pfam" id="PF00535"/>
    </source>
</evidence>
<dbReference type="CDD" id="cd06433">
    <property type="entry name" value="GT_2_WfgS_like"/>
    <property type="match status" value="1"/>
</dbReference>
<keyword evidence="3" id="KW-1185">Reference proteome</keyword>
<gene>
    <name evidence="2" type="ORF">KYK27_09500</name>
</gene>
<dbReference type="EMBL" id="JAHWXQ010000002">
    <property type="protein sequence ID" value="MBW3365279.1"/>
    <property type="molecule type" value="Genomic_DNA"/>
</dbReference>
<dbReference type="Proteomes" id="UP000774935">
    <property type="component" value="Unassembled WGS sequence"/>
</dbReference>
<protein>
    <submittedName>
        <fullName evidence="2">Glycosyltransferase</fullName>
    </submittedName>
</protein>
<dbReference type="PANTHER" id="PTHR43685:SF2">
    <property type="entry name" value="GLYCOSYLTRANSFERASE 2-LIKE DOMAIN-CONTAINING PROTEIN"/>
    <property type="match status" value="1"/>
</dbReference>
<dbReference type="RefSeq" id="WP_199109780.1">
    <property type="nucleotide sequence ID" value="NZ_JAHWXQ010000002.1"/>
</dbReference>
<dbReference type="Gene3D" id="3.90.550.10">
    <property type="entry name" value="Spore Coat Polysaccharide Biosynthesis Protein SpsA, Chain A"/>
    <property type="match status" value="1"/>
</dbReference>